<gene>
    <name evidence="2" type="ORF">M0R88_03020</name>
</gene>
<name>A0A8U0IKC8_9EURY</name>
<dbReference type="Pfam" id="PF24035">
    <property type="entry name" value="DUF7344"/>
    <property type="match status" value="1"/>
</dbReference>
<accession>A0A8U0IKC8</accession>
<evidence type="ECO:0000313" key="2">
    <source>
        <dbReference type="EMBL" id="UPW01081.1"/>
    </source>
</evidence>
<proteinExistence type="predicted"/>
<dbReference type="RefSeq" id="WP_248655487.1">
    <property type="nucleotide sequence ID" value="NZ_CP096658.1"/>
</dbReference>
<organism evidence="2 3">
    <name type="scientific">Halorussus gelatinilyticus</name>
    <dbReference type="NCBI Taxonomy" id="2937524"/>
    <lineage>
        <taxon>Archaea</taxon>
        <taxon>Methanobacteriati</taxon>
        <taxon>Methanobacteriota</taxon>
        <taxon>Stenosarchaea group</taxon>
        <taxon>Halobacteria</taxon>
        <taxon>Halobacteriales</taxon>
        <taxon>Haladaptataceae</taxon>
        <taxon>Halorussus</taxon>
    </lineage>
</organism>
<feature type="domain" description="DUF7344" evidence="1">
    <location>
        <begin position="18"/>
        <end position="96"/>
    </location>
</feature>
<reference evidence="2" key="1">
    <citation type="submission" date="2022-04" db="EMBL/GenBank/DDBJ databases">
        <title>Diverse halophilic archaea isolated from saline environments.</title>
        <authorList>
            <person name="Cui H.-L."/>
        </authorList>
    </citation>
    <scope>NUCLEOTIDE SEQUENCE</scope>
    <source>
        <strain evidence="2">XZYJT40</strain>
    </source>
</reference>
<dbReference type="AlphaFoldDB" id="A0A8U0IKC8"/>
<sequence length="124" mass="13536">MEQTSSCRAIPMDPDDAFRAISNSRRRSVILSLAQNGDVLSVSDLAVEIAAIENLIDPSDVTSKQRTRVYISLIQSHLETLDDTGAAVYDSRSKQVAPTEATDPLATHIRQISTACYKPTEESV</sequence>
<protein>
    <recommendedName>
        <fullName evidence="1">DUF7344 domain-containing protein</fullName>
    </recommendedName>
</protein>
<dbReference type="EMBL" id="CP096658">
    <property type="protein sequence ID" value="UPW01081.1"/>
    <property type="molecule type" value="Genomic_DNA"/>
</dbReference>
<dbReference type="KEGG" id="haxz:M0R88_03020"/>
<keyword evidence="3" id="KW-1185">Reference proteome</keyword>
<evidence type="ECO:0000313" key="3">
    <source>
        <dbReference type="Proteomes" id="UP000830434"/>
    </source>
</evidence>
<dbReference type="Proteomes" id="UP000830434">
    <property type="component" value="Chromosome"/>
</dbReference>
<dbReference type="InterPro" id="IPR055768">
    <property type="entry name" value="DUF7344"/>
</dbReference>
<evidence type="ECO:0000259" key="1">
    <source>
        <dbReference type="Pfam" id="PF24035"/>
    </source>
</evidence>
<dbReference type="GeneID" id="72188793"/>